<evidence type="ECO:0000256" key="4">
    <source>
        <dbReference type="ARBA" id="ARBA00022692"/>
    </source>
</evidence>
<feature type="transmembrane region" description="Helical" evidence="7">
    <location>
        <begin position="218"/>
        <end position="238"/>
    </location>
</feature>
<evidence type="ECO:0000256" key="3">
    <source>
        <dbReference type="ARBA" id="ARBA00022475"/>
    </source>
</evidence>
<dbReference type="PANTHER" id="PTHR30012">
    <property type="entry name" value="GENERAL SECRETION PATHWAY PROTEIN"/>
    <property type="match status" value="1"/>
</dbReference>
<name>A0AAW3ZM85_9GAMM</name>
<gene>
    <name evidence="9" type="ORF">IFO71_09605</name>
</gene>
<evidence type="ECO:0000313" key="10">
    <source>
        <dbReference type="Proteomes" id="UP000613768"/>
    </source>
</evidence>
<proteinExistence type="inferred from homology"/>
<keyword evidence="4 7" id="KW-0812">Transmembrane</keyword>
<reference evidence="9 10" key="1">
    <citation type="submission" date="2020-09" db="EMBL/GenBank/DDBJ databases">
        <title>Pseudoxanthomonas sp. CAU 1598 isolated from sand of Yaerae Beach.</title>
        <authorList>
            <person name="Kim W."/>
        </authorList>
    </citation>
    <scope>NUCLEOTIDE SEQUENCE [LARGE SCALE GENOMIC DNA]</scope>
    <source>
        <strain evidence="9 10">CAU 1598</strain>
    </source>
</reference>
<comment type="similarity">
    <text evidence="2">Belongs to the GSP F family.</text>
</comment>
<dbReference type="Gene3D" id="1.20.81.30">
    <property type="entry name" value="Type II secretion system (T2SS), domain F"/>
    <property type="match status" value="2"/>
</dbReference>
<evidence type="ECO:0000256" key="1">
    <source>
        <dbReference type="ARBA" id="ARBA00004651"/>
    </source>
</evidence>
<dbReference type="EMBL" id="JACYTR010000015">
    <property type="protein sequence ID" value="MBD8526000.1"/>
    <property type="molecule type" value="Genomic_DNA"/>
</dbReference>
<evidence type="ECO:0000259" key="8">
    <source>
        <dbReference type="Pfam" id="PF00482"/>
    </source>
</evidence>
<feature type="domain" description="Type II secretion system protein GspF" evidence="8">
    <location>
        <begin position="270"/>
        <end position="391"/>
    </location>
</feature>
<dbReference type="RefSeq" id="WP_192029419.1">
    <property type="nucleotide sequence ID" value="NZ_JACYTR010000015.1"/>
</dbReference>
<evidence type="ECO:0000256" key="5">
    <source>
        <dbReference type="ARBA" id="ARBA00022989"/>
    </source>
</evidence>
<comment type="caution">
    <text evidence="9">The sequence shown here is derived from an EMBL/GenBank/DDBJ whole genome shotgun (WGS) entry which is preliminary data.</text>
</comment>
<protein>
    <submittedName>
        <fullName evidence="9">Type II secretion system F family protein</fullName>
    </submittedName>
</protein>
<organism evidence="9 10">
    <name type="scientific">Pseudomarimonas arenosa</name>
    <dbReference type="NCBI Taxonomy" id="2774145"/>
    <lineage>
        <taxon>Bacteria</taxon>
        <taxon>Pseudomonadati</taxon>
        <taxon>Pseudomonadota</taxon>
        <taxon>Gammaproteobacteria</taxon>
        <taxon>Lysobacterales</taxon>
        <taxon>Lysobacteraceae</taxon>
        <taxon>Pseudomarimonas</taxon>
    </lineage>
</organism>
<feature type="transmembrane region" description="Helical" evidence="7">
    <location>
        <begin position="165"/>
        <end position="188"/>
    </location>
</feature>
<keyword evidence="3" id="KW-1003">Cell membrane</keyword>
<dbReference type="InterPro" id="IPR018076">
    <property type="entry name" value="T2SS_GspF_dom"/>
</dbReference>
<evidence type="ECO:0000256" key="6">
    <source>
        <dbReference type="ARBA" id="ARBA00023136"/>
    </source>
</evidence>
<comment type="subcellular location">
    <subcellularLocation>
        <location evidence="1">Cell membrane</location>
        <topology evidence="1">Multi-pass membrane protein</topology>
    </subcellularLocation>
</comment>
<feature type="transmembrane region" description="Helical" evidence="7">
    <location>
        <begin position="373"/>
        <end position="394"/>
    </location>
</feature>
<dbReference type="InterPro" id="IPR042094">
    <property type="entry name" value="T2SS_GspF_sf"/>
</dbReference>
<dbReference type="Pfam" id="PF00482">
    <property type="entry name" value="T2SSF"/>
    <property type="match status" value="2"/>
</dbReference>
<evidence type="ECO:0000256" key="2">
    <source>
        <dbReference type="ARBA" id="ARBA00005745"/>
    </source>
</evidence>
<dbReference type="GO" id="GO:0015628">
    <property type="term" value="P:protein secretion by the type II secretion system"/>
    <property type="evidence" value="ECO:0007669"/>
    <property type="project" value="TreeGrafter"/>
</dbReference>
<accession>A0AAW3ZM85</accession>
<dbReference type="GO" id="GO:0005886">
    <property type="term" value="C:plasma membrane"/>
    <property type="evidence" value="ECO:0007669"/>
    <property type="project" value="UniProtKB-SubCell"/>
</dbReference>
<dbReference type="PANTHER" id="PTHR30012:SF0">
    <property type="entry name" value="TYPE II SECRETION SYSTEM PROTEIN F-RELATED"/>
    <property type="match status" value="1"/>
</dbReference>
<evidence type="ECO:0000256" key="7">
    <source>
        <dbReference type="SAM" id="Phobius"/>
    </source>
</evidence>
<sequence length="402" mass="44376">MSVFKYRAVAEDGRVITGQADALNVPELESRLSRIGLSLIRADQLKSAGLGLFRGRKVKSRELINFFFHMDSLIRAGVPIMDALADLRDSAESLAMREMSGGLRDRIETGSALSDAMAAYPENFSKLVIGLVRAGEVAGKLPDVLAEITASLKWQDELAAQLKKVIMYPAFVGVVITGVVIFLMTYLVPQLVAFIQNMGHDIPLHTKALIATSDFIRAYWHLIFTLPVVAVLMIRQLAKTRRSVRLRLDRMWLRLPMIGDLISKVILARFANTFGLMYASGFTIIEGLRYCEEAAGNLEVADGIAMVRNLISQGVPVSEAFATVGLFPPLVLRMIKVGEHTGNLDDALKNVSYFYSRDIADSVARIQVMIEPVMTVVMGLILGWIMLSVLGPIYDTISKIRT</sequence>
<dbReference type="PRINTS" id="PR00812">
    <property type="entry name" value="BCTERIALGSPF"/>
</dbReference>
<keyword evidence="5 7" id="KW-1133">Transmembrane helix</keyword>
<feature type="domain" description="Type II secretion system protein GspF" evidence="8">
    <location>
        <begin position="69"/>
        <end position="189"/>
    </location>
</feature>
<keyword evidence="10" id="KW-1185">Reference proteome</keyword>
<evidence type="ECO:0000313" key="9">
    <source>
        <dbReference type="EMBL" id="MBD8526000.1"/>
    </source>
</evidence>
<keyword evidence="6 7" id="KW-0472">Membrane</keyword>
<dbReference type="AlphaFoldDB" id="A0AAW3ZM85"/>
<dbReference type="InterPro" id="IPR003004">
    <property type="entry name" value="GspF/PilC"/>
</dbReference>
<dbReference type="Proteomes" id="UP000613768">
    <property type="component" value="Unassembled WGS sequence"/>
</dbReference>